<feature type="signal peptide" evidence="4">
    <location>
        <begin position="1"/>
        <end position="24"/>
    </location>
</feature>
<feature type="repeat" description="ANK" evidence="3">
    <location>
        <begin position="126"/>
        <end position="158"/>
    </location>
</feature>
<dbReference type="SMART" id="SM00248">
    <property type="entry name" value="ANK"/>
    <property type="match status" value="5"/>
</dbReference>
<organism evidence="5 6">
    <name type="scientific">Polynucleobacter arcticus</name>
    <dbReference type="NCBI Taxonomy" id="1743165"/>
    <lineage>
        <taxon>Bacteria</taxon>
        <taxon>Pseudomonadati</taxon>
        <taxon>Pseudomonadota</taxon>
        <taxon>Betaproteobacteria</taxon>
        <taxon>Burkholderiales</taxon>
        <taxon>Burkholderiaceae</taxon>
        <taxon>Polynucleobacter</taxon>
    </lineage>
</organism>
<dbReference type="EMBL" id="CP028940">
    <property type="protein sequence ID" value="QKM60544.1"/>
    <property type="molecule type" value="Genomic_DNA"/>
</dbReference>
<keyword evidence="2 3" id="KW-0040">ANK repeat</keyword>
<evidence type="ECO:0000313" key="6">
    <source>
        <dbReference type="Proteomes" id="UP000501090"/>
    </source>
</evidence>
<dbReference type="KEGG" id="pard:DN92_05500"/>
<keyword evidence="1" id="KW-0677">Repeat</keyword>
<dbReference type="AlphaFoldDB" id="A0A6M9PEU9"/>
<accession>A0A6M9PEU9</accession>
<evidence type="ECO:0000313" key="5">
    <source>
        <dbReference type="EMBL" id="QKM60544.1"/>
    </source>
</evidence>
<dbReference type="SUPFAM" id="SSF48403">
    <property type="entry name" value="Ankyrin repeat"/>
    <property type="match status" value="1"/>
</dbReference>
<evidence type="ECO:0000256" key="2">
    <source>
        <dbReference type="ARBA" id="ARBA00023043"/>
    </source>
</evidence>
<dbReference type="PROSITE" id="PS50088">
    <property type="entry name" value="ANK_REPEAT"/>
    <property type="match status" value="2"/>
</dbReference>
<dbReference type="PRINTS" id="PR01415">
    <property type="entry name" value="ANKYRIN"/>
</dbReference>
<dbReference type="Pfam" id="PF12796">
    <property type="entry name" value="Ank_2"/>
    <property type="match status" value="2"/>
</dbReference>
<dbReference type="PROSITE" id="PS50297">
    <property type="entry name" value="ANK_REP_REGION"/>
    <property type="match status" value="2"/>
</dbReference>
<sequence>MRIPFKLNQLINASLLSISSAAFAQTAAQITDFTKAAKFDDVSEVQALIKAGVSPNTLDPKGNPMLILAIRDQSLKVTDLLLTNKTIDVNLTNQNGENPLMMASIEGQLPLVETLVLKNKAEINKTGWTPLHYACTTGKLSVAEFLVSKGAKVNALSQSETTPLMMAVGSGNDQLIKFLLDNGADLRMRNHEGYSAIDVATLFSKDDIREGLMSRWQKLYKEPYPGGPKKSPT</sequence>
<evidence type="ECO:0000256" key="4">
    <source>
        <dbReference type="SAM" id="SignalP"/>
    </source>
</evidence>
<feature type="chain" id="PRO_5026995471" evidence="4">
    <location>
        <begin position="25"/>
        <end position="233"/>
    </location>
</feature>
<name>A0A6M9PEU9_9BURK</name>
<keyword evidence="4" id="KW-0732">Signal</keyword>
<dbReference type="Gene3D" id="1.25.40.20">
    <property type="entry name" value="Ankyrin repeat-containing domain"/>
    <property type="match status" value="1"/>
</dbReference>
<dbReference type="Proteomes" id="UP000501090">
    <property type="component" value="Chromosome"/>
</dbReference>
<dbReference type="InterPro" id="IPR002110">
    <property type="entry name" value="Ankyrin_rpt"/>
</dbReference>
<proteinExistence type="predicted"/>
<protein>
    <submittedName>
        <fullName evidence="5">Uncharacterized protein</fullName>
    </submittedName>
</protein>
<dbReference type="InterPro" id="IPR036770">
    <property type="entry name" value="Ankyrin_rpt-contain_sf"/>
</dbReference>
<gene>
    <name evidence="5" type="ORF">DN92_05500</name>
</gene>
<evidence type="ECO:0000256" key="1">
    <source>
        <dbReference type="ARBA" id="ARBA00022737"/>
    </source>
</evidence>
<reference evidence="5 6" key="1">
    <citation type="submission" date="2018-04" db="EMBL/GenBank/DDBJ databases">
        <title>Polynucleobacter sp. UK-Long2-W17 genome.</title>
        <authorList>
            <person name="Hahn M.W."/>
        </authorList>
    </citation>
    <scope>NUCLEOTIDE SEQUENCE [LARGE SCALE GENOMIC DNA]</scope>
    <source>
        <strain evidence="5 6">UK-Long2-W17</strain>
    </source>
</reference>
<evidence type="ECO:0000256" key="3">
    <source>
        <dbReference type="PROSITE-ProRule" id="PRU00023"/>
    </source>
</evidence>
<feature type="repeat" description="ANK" evidence="3">
    <location>
        <begin position="159"/>
        <end position="191"/>
    </location>
</feature>
<dbReference type="PANTHER" id="PTHR24171:SF9">
    <property type="entry name" value="ANKYRIN REPEAT DOMAIN-CONTAINING PROTEIN 39"/>
    <property type="match status" value="1"/>
</dbReference>
<keyword evidence="6" id="KW-1185">Reference proteome</keyword>
<dbReference type="PANTHER" id="PTHR24171">
    <property type="entry name" value="ANKYRIN REPEAT DOMAIN-CONTAINING PROTEIN 39-RELATED"/>
    <property type="match status" value="1"/>
</dbReference>
<dbReference type="RefSeq" id="WP_173960306.1">
    <property type="nucleotide sequence ID" value="NZ_CBCSCC010000002.1"/>
</dbReference>